<comment type="function">
    <text evidence="4">Catalyzes the dehydration of chorismate into 3-[(1-carboxyvinyl)oxy]benzoate, a step in the biosynthesis of menaquinone (MK, vitamin K2).</text>
</comment>
<comment type="similarity">
    <text evidence="4">Belongs to the MqnA/MqnD family. MqnA subfamily.</text>
</comment>
<dbReference type="PANTHER" id="PTHR37690">
    <property type="entry name" value="CHORISMATE DEHYDRATASE"/>
    <property type="match status" value="1"/>
</dbReference>
<evidence type="ECO:0000313" key="5">
    <source>
        <dbReference type="EMBL" id="SJZ95719.1"/>
    </source>
</evidence>
<sequence length="285" mass="32246">MASLRLGQVDFINCLPVYTAINQEIITLEAEIVPGPPAQLNRMFLQGELDVTPISSIEYARHADQCLVLPDLSIGADGEVMSLLLFSRIPVTELDHKVIALPNTSATTIALLKILLEHYYHISCDFVTMEPDLTAMLSRAEAALLIGDIAMIEQLKVNSGYYEGIIVTDVGAVWKEMTGESMVYAVWVVKKDFAGEHPQEIARLASALQASLRWGREHEDQLIALAQDRSPWFTEDYLRRYFHTITHSLTEKDIRAMNAFFDYAYKTGILEERVKIEIWREKDGR</sequence>
<dbReference type="AlphaFoldDB" id="A0A1T4PW74"/>
<dbReference type="EC" id="4.2.1.151" evidence="4"/>
<dbReference type="RefSeq" id="WP_078665498.1">
    <property type="nucleotide sequence ID" value="NZ_FUXM01000014.1"/>
</dbReference>
<keyword evidence="6" id="KW-1185">Reference proteome</keyword>
<name>A0A1T4PW74_9FIRM</name>
<dbReference type="PANTHER" id="PTHR37690:SF1">
    <property type="entry name" value="CHORISMATE DEHYDRATASE"/>
    <property type="match status" value="1"/>
</dbReference>
<dbReference type="OrthoDB" id="9810112at2"/>
<dbReference type="Proteomes" id="UP000189933">
    <property type="component" value="Unassembled WGS sequence"/>
</dbReference>
<keyword evidence="3 4" id="KW-0456">Lyase</keyword>
<dbReference type="EMBL" id="FUXM01000014">
    <property type="protein sequence ID" value="SJZ95719.1"/>
    <property type="molecule type" value="Genomic_DNA"/>
</dbReference>
<evidence type="ECO:0000256" key="2">
    <source>
        <dbReference type="ARBA" id="ARBA00022428"/>
    </source>
</evidence>
<protein>
    <recommendedName>
        <fullName evidence="4">Chorismate dehydratase</fullName>
        <ecNumber evidence="4">4.2.1.151</ecNumber>
    </recommendedName>
    <alternativeName>
        <fullName evidence="4">Menaquinone biosynthetic enzyme MqnA</fullName>
    </alternativeName>
</protein>
<comment type="pathway">
    <text evidence="1 4">Quinol/quinone metabolism; menaquinone biosynthesis.</text>
</comment>
<proteinExistence type="inferred from homology"/>
<evidence type="ECO:0000256" key="3">
    <source>
        <dbReference type="ARBA" id="ARBA00023239"/>
    </source>
</evidence>
<organism evidence="5 6">
    <name type="scientific">Carboxydocella sporoproducens DSM 16521</name>
    <dbReference type="NCBI Taxonomy" id="1121270"/>
    <lineage>
        <taxon>Bacteria</taxon>
        <taxon>Bacillati</taxon>
        <taxon>Bacillota</taxon>
        <taxon>Clostridia</taxon>
        <taxon>Eubacteriales</taxon>
        <taxon>Clostridiales Family XVI. Incertae Sedis</taxon>
        <taxon>Carboxydocella</taxon>
    </lineage>
</organism>
<dbReference type="Pfam" id="PF02621">
    <property type="entry name" value="VitK2_biosynth"/>
    <property type="match status" value="1"/>
</dbReference>
<reference evidence="6" key="1">
    <citation type="submission" date="2017-02" db="EMBL/GenBank/DDBJ databases">
        <authorList>
            <person name="Varghese N."/>
            <person name="Submissions S."/>
        </authorList>
    </citation>
    <scope>NUCLEOTIDE SEQUENCE [LARGE SCALE GENOMIC DNA]</scope>
    <source>
        <strain evidence="6">DSM 16521</strain>
    </source>
</reference>
<dbReference type="HAMAP" id="MF_00995">
    <property type="entry name" value="MqnA"/>
    <property type="match status" value="1"/>
</dbReference>
<evidence type="ECO:0000256" key="4">
    <source>
        <dbReference type="HAMAP-Rule" id="MF_00995"/>
    </source>
</evidence>
<dbReference type="SUPFAM" id="SSF53850">
    <property type="entry name" value="Periplasmic binding protein-like II"/>
    <property type="match status" value="1"/>
</dbReference>
<dbReference type="InterPro" id="IPR003773">
    <property type="entry name" value="Menaquinone_biosynth"/>
</dbReference>
<comment type="catalytic activity">
    <reaction evidence="4">
        <text>chorismate = 3-[(1-carboxyvinyl)-oxy]benzoate + H2O</text>
        <dbReference type="Rhea" id="RHEA:40051"/>
        <dbReference type="ChEBI" id="CHEBI:15377"/>
        <dbReference type="ChEBI" id="CHEBI:29748"/>
        <dbReference type="ChEBI" id="CHEBI:76981"/>
        <dbReference type="EC" id="4.2.1.151"/>
    </reaction>
</comment>
<evidence type="ECO:0000256" key="1">
    <source>
        <dbReference type="ARBA" id="ARBA00004863"/>
    </source>
</evidence>
<dbReference type="UniPathway" id="UPA00079"/>
<dbReference type="CDD" id="cd13634">
    <property type="entry name" value="PBP2_Sco4506"/>
    <property type="match status" value="1"/>
</dbReference>
<keyword evidence="2 4" id="KW-0474">Menaquinone biosynthesis</keyword>
<dbReference type="GO" id="GO:0016836">
    <property type="term" value="F:hydro-lyase activity"/>
    <property type="evidence" value="ECO:0007669"/>
    <property type="project" value="UniProtKB-UniRule"/>
</dbReference>
<dbReference type="Gene3D" id="3.40.190.10">
    <property type="entry name" value="Periplasmic binding protein-like II"/>
    <property type="match status" value="2"/>
</dbReference>
<dbReference type="GO" id="GO:0009234">
    <property type="term" value="P:menaquinone biosynthetic process"/>
    <property type="evidence" value="ECO:0007669"/>
    <property type="project" value="UniProtKB-UniRule"/>
</dbReference>
<gene>
    <name evidence="4" type="primary">mqnA</name>
    <name evidence="5" type="ORF">SAMN02745885_01429</name>
</gene>
<dbReference type="InterPro" id="IPR030868">
    <property type="entry name" value="MqnA"/>
</dbReference>
<accession>A0A1T4PW74</accession>
<evidence type="ECO:0000313" key="6">
    <source>
        <dbReference type="Proteomes" id="UP000189933"/>
    </source>
</evidence>